<dbReference type="PROSITE" id="PS51257">
    <property type="entry name" value="PROKAR_LIPOPROTEIN"/>
    <property type="match status" value="1"/>
</dbReference>
<evidence type="ECO:0000313" key="2">
    <source>
        <dbReference type="EMBL" id="EXZ41699.1"/>
    </source>
</evidence>
<dbReference type="AlphaFoldDB" id="A0A016A3M1"/>
<name>A0A016A3M1_BACFG</name>
<sequence>MPTKIKNMNKVLFGTVLCVLFASCSKSQEDKANALIKEDIKKVLYHAKTYDPVETQVDSAFTPFDDPVFYEKTAQLCKLGMAMDEYDKKMKNAKSSMSIWSGPYQSAFGRNAYQEAKNEYDESAKKIKNIEKKLAELADELKVMLNKEQQFIGFKARHRYRANNNAGQTVFGEMEYMFDKDISRIITAYDMEDNEYRAVQIIYRQILNEDKDFNDSELLD</sequence>
<gene>
    <name evidence="2" type="ORF">M076_5195</name>
</gene>
<dbReference type="PATRIC" id="fig|1339280.3.peg.4921"/>
<evidence type="ECO:0000256" key="1">
    <source>
        <dbReference type="SAM" id="Coils"/>
    </source>
</evidence>
<organism evidence="2 3">
    <name type="scientific">Bacteroides fragilis str. 2-F-2 #4</name>
    <dbReference type="NCBI Taxonomy" id="1339280"/>
    <lineage>
        <taxon>Bacteria</taxon>
        <taxon>Pseudomonadati</taxon>
        <taxon>Bacteroidota</taxon>
        <taxon>Bacteroidia</taxon>
        <taxon>Bacteroidales</taxon>
        <taxon>Bacteroidaceae</taxon>
        <taxon>Bacteroides</taxon>
    </lineage>
</organism>
<feature type="coiled-coil region" evidence="1">
    <location>
        <begin position="113"/>
        <end position="147"/>
    </location>
</feature>
<evidence type="ECO:0000313" key="3">
    <source>
        <dbReference type="Proteomes" id="UP000022272"/>
    </source>
</evidence>
<keyword evidence="1" id="KW-0175">Coiled coil</keyword>
<comment type="caution">
    <text evidence="2">The sequence shown here is derived from an EMBL/GenBank/DDBJ whole genome shotgun (WGS) entry which is preliminary data.</text>
</comment>
<accession>A0A016A3M1</accession>
<protein>
    <recommendedName>
        <fullName evidence="4">Lipoprotein</fullName>
    </recommendedName>
</protein>
<dbReference type="Proteomes" id="UP000022272">
    <property type="component" value="Unassembled WGS sequence"/>
</dbReference>
<dbReference type="EMBL" id="JGDM01000198">
    <property type="protein sequence ID" value="EXZ41699.1"/>
    <property type="molecule type" value="Genomic_DNA"/>
</dbReference>
<evidence type="ECO:0008006" key="4">
    <source>
        <dbReference type="Google" id="ProtNLM"/>
    </source>
</evidence>
<proteinExistence type="predicted"/>
<reference evidence="2 3" key="1">
    <citation type="submission" date="2014-02" db="EMBL/GenBank/DDBJ databases">
        <authorList>
            <person name="Sears C."/>
            <person name="Carroll K."/>
            <person name="Sack B.R."/>
            <person name="Qadri F."/>
            <person name="Myers L.L."/>
            <person name="Chung G.-T."/>
            <person name="Escheverria P."/>
            <person name="Fraser C.M."/>
            <person name="Sadzewicz L."/>
            <person name="Shefchek K.A."/>
            <person name="Tallon L."/>
            <person name="Das S.P."/>
            <person name="Daugherty S."/>
            <person name="Mongodin E.F."/>
        </authorList>
    </citation>
    <scope>NUCLEOTIDE SEQUENCE [LARGE SCALE GENOMIC DNA]</scope>
    <source>
        <strain evidence="2 3">2-F-2 #4</strain>
    </source>
</reference>